<keyword evidence="13 24" id="KW-0067">ATP-binding</keyword>
<evidence type="ECO:0000313" key="27">
    <source>
        <dbReference type="Ensembl" id="ENSOSIP00000032976.1"/>
    </source>
</evidence>
<dbReference type="PROSITE" id="PS50146">
    <property type="entry name" value="DAGK"/>
    <property type="match status" value="1"/>
</dbReference>
<dbReference type="PANTHER" id="PTHR11255:SF92">
    <property type="entry name" value="DIACYLGLYCEROL KINASE IOTA"/>
    <property type="match status" value="1"/>
</dbReference>
<dbReference type="GO" id="GO:0098978">
    <property type="term" value="C:glutamatergic synapse"/>
    <property type="evidence" value="ECO:0007669"/>
    <property type="project" value="TreeGrafter"/>
</dbReference>
<dbReference type="SMART" id="SM00046">
    <property type="entry name" value="DAGKc"/>
    <property type="match status" value="1"/>
</dbReference>
<dbReference type="GO" id="GO:0004143">
    <property type="term" value="F:ATP-dependent diacylglycerol kinase activity"/>
    <property type="evidence" value="ECO:0007669"/>
    <property type="project" value="UniProtKB-EC"/>
</dbReference>
<dbReference type="PROSITE" id="PS50297">
    <property type="entry name" value="ANK_REP_REGION"/>
    <property type="match status" value="2"/>
</dbReference>
<dbReference type="Pfam" id="PF00609">
    <property type="entry name" value="DAGK_acc"/>
    <property type="match status" value="1"/>
</dbReference>
<keyword evidence="8" id="KW-0963">Cytoplasm</keyword>
<evidence type="ECO:0000256" key="8">
    <source>
        <dbReference type="ARBA" id="ARBA00022490"/>
    </source>
</evidence>
<feature type="region of interest" description="Disordered" evidence="25">
    <location>
        <begin position="768"/>
        <end position="796"/>
    </location>
</feature>
<dbReference type="SUPFAM" id="SSF48403">
    <property type="entry name" value="Ankyrin repeat"/>
    <property type="match status" value="1"/>
</dbReference>
<dbReference type="InterPro" id="IPR016064">
    <property type="entry name" value="NAD/diacylglycerol_kinase_sf"/>
</dbReference>
<evidence type="ECO:0000256" key="1">
    <source>
        <dbReference type="ARBA" id="ARBA00004123"/>
    </source>
</evidence>
<organism evidence="27 28">
    <name type="scientific">Oryzias sinensis</name>
    <name type="common">Chinese medaka</name>
    <dbReference type="NCBI Taxonomy" id="183150"/>
    <lineage>
        <taxon>Eukaryota</taxon>
        <taxon>Metazoa</taxon>
        <taxon>Chordata</taxon>
        <taxon>Craniata</taxon>
        <taxon>Vertebrata</taxon>
        <taxon>Euteleostomi</taxon>
        <taxon>Actinopterygii</taxon>
        <taxon>Neopterygii</taxon>
        <taxon>Teleostei</taxon>
        <taxon>Neoteleostei</taxon>
        <taxon>Acanthomorphata</taxon>
        <taxon>Ovalentaria</taxon>
        <taxon>Atherinomorphae</taxon>
        <taxon>Beloniformes</taxon>
        <taxon>Adrianichthyidae</taxon>
        <taxon>Oryziinae</taxon>
        <taxon>Oryzias</taxon>
    </lineage>
</organism>
<sequence>KNCKSCKIVVHSGCMEQLEKINFRCKPTFREGGSRCLRDNVLRHHWVHRRRQEGKCKQCGKSFQQKFFHSKEIIAISCSWCKLAFHNKVTCFMLHQIEEPCSLGAHAGVIVPPSWIIKVRKPQSSLKNSARRKKRTSFKRRTSKKGESKWRPFMLKPLPSPLMKPILVFVNPKSGGNQGAKLLQMFMWILNPRQVFDLSQGGLREALELYRKVPNLRILACGGDGTVGWILSALDELQMNPQPPVAVLPLGTGNDLARTLNWGGGYTDEPVSKVLCHVEDGSVVQLDRWNLSVEKSSPQPEEGTQKLPLDVFNNYFSLGFDAHVTLEFHESREANPEKFNSRFRNKMFYAGAAFSDFLQRSSRDLSKHVRVVCDGTDLTPKIQELKFQCIVFLNIPRYCAGTMPWGNTGDHRDFEPQRHDDGCIEVIGFTMASLAALQVGGHGERLHQCREVILTTYKTVPVQVDGEPCRLAPSTLRISLRNQANMVQKSKRRTSVPLLNDPHAVPDRLRLRVNRISLQEYDRLQFDKERLRDVCKPARLRATLLPPAGRGCHGVCVFAAIPVGIVVVRGDCDLETCRLYIDRLQEVSLRPSHPSALRPSLLLPLHHYFMEHLHFVTEICQEEVFILDHEGPVVSQGSSTGMPDLVVEPAADHCDLTRVCFCVFAALLTAAVSGDLPTLSECVQRGVSLLVRDAEGCSALHIAAQNGHTDLVRYILQQGSKVLLDLTDREKGDTALHKAASEKQHAVCRLLVEAGASLEKTNFQVTETDEGFPEKQGGQWGFGDGRLGPKENARIL</sequence>
<dbReference type="SUPFAM" id="SSF111331">
    <property type="entry name" value="NAD kinase/diacylglycerol kinase-like"/>
    <property type="match status" value="1"/>
</dbReference>
<dbReference type="InterPro" id="IPR001206">
    <property type="entry name" value="Diacylglycerol_kinase_cat_dom"/>
</dbReference>
<evidence type="ECO:0000256" key="7">
    <source>
        <dbReference type="ARBA" id="ARBA00022475"/>
    </source>
</evidence>
<dbReference type="InterPro" id="IPR036770">
    <property type="entry name" value="Ankyrin_rpt-contain_sf"/>
</dbReference>
<evidence type="ECO:0000256" key="4">
    <source>
        <dbReference type="ARBA" id="ARBA00004514"/>
    </source>
</evidence>
<evidence type="ECO:0000256" key="12">
    <source>
        <dbReference type="ARBA" id="ARBA00022777"/>
    </source>
</evidence>
<evidence type="ECO:0000256" key="18">
    <source>
        <dbReference type="ARBA" id="ARBA00023273"/>
    </source>
</evidence>
<evidence type="ECO:0000256" key="25">
    <source>
        <dbReference type="SAM" id="MobiDB-lite"/>
    </source>
</evidence>
<dbReference type="UniPathway" id="UPA00230"/>
<dbReference type="Pfam" id="PF00130">
    <property type="entry name" value="C1_1"/>
    <property type="match status" value="1"/>
</dbReference>
<protein>
    <recommendedName>
        <fullName evidence="24">Diacylglycerol kinase</fullName>
        <shortName evidence="24">DAG kinase</shortName>
        <ecNumber evidence="24">2.7.1.107</ecNumber>
    </recommendedName>
</protein>
<dbReference type="InterPro" id="IPR047487">
    <property type="entry name" value="C1_DGKiota_rpt2"/>
</dbReference>
<comment type="similarity">
    <text evidence="6 24">Belongs to the eukaryotic diacylglycerol kinase family.</text>
</comment>
<keyword evidence="12 24" id="KW-0418">Kinase</keyword>
<keyword evidence="18" id="KW-0966">Cell projection</keyword>
<evidence type="ECO:0000256" key="21">
    <source>
        <dbReference type="ARBA" id="ARBA00023411"/>
    </source>
</evidence>
<keyword evidence="15" id="KW-0443">Lipid metabolism</keyword>
<dbReference type="Pfam" id="PF12796">
    <property type="entry name" value="Ank_2"/>
    <property type="match status" value="1"/>
</dbReference>
<dbReference type="EC" id="2.7.1.107" evidence="24"/>
<feature type="compositionally biased region" description="Basic residues" evidence="25">
    <location>
        <begin position="129"/>
        <end position="143"/>
    </location>
</feature>
<comment type="subcellular location">
    <subcellularLocation>
        <location evidence="2">Cell membrane</location>
    </subcellularLocation>
    <subcellularLocation>
        <location evidence="3">Cell projection</location>
    </subcellularLocation>
    <subcellularLocation>
        <location evidence="4">Cytoplasm</location>
        <location evidence="4">Cytosol</location>
    </subcellularLocation>
    <subcellularLocation>
        <location evidence="1">Nucleus</location>
    </subcellularLocation>
</comment>
<dbReference type="SMART" id="SM00248">
    <property type="entry name" value="ANK"/>
    <property type="match status" value="2"/>
</dbReference>
<evidence type="ECO:0000256" key="20">
    <source>
        <dbReference type="ARBA" id="ARBA00023400"/>
    </source>
</evidence>
<keyword evidence="16" id="KW-0472">Membrane</keyword>
<feature type="domain" description="DAGKc" evidence="26">
    <location>
        <begin position="161"/>
        <end position="295"/>
    </location>
</feature>
<dbReference type="InterPro" id="IPR000756">
    <property type="entry name" value="Diacylglycerol_kin_accessory"/>
</dbReference>
<dbReference type="Gene3D" id="3.40.50.10330">
    <property type="entry name" value="Probable inorganic polyphosphate/atp-NAD kinase, domain 1"/>
    <property type="match status" value="1"/>
</dbReference>
<dbReference type="GO" id="GO:0005829">
    <property type="term" value="C:cytosol"/>
    <property type="evidence" value="ECO:0007669"/>
    <property type="project" value="UniProtKB-SubCell"/>
</dbReference>
<evidence type="ECO:0000256" key="14">
    <source>
        <dbReference type="ARBA" id="ARBA00023043"/>
    </source>
</evidence>
<reference evidence="27" key="1">
    <citation type="submission" date="2025-08" db="UniProtKB">
        <authorList>
            <consortium name="Ensembl"/>
        </authorList>
    </citation>
    <scope>IDENTIFICATION</scope>
</reference>
<keyword evidence="9 24" id="KW-0808">Transferase</keyword>
<dbReference type="GO" id="GO:0046486">
    <property type="term" value="P:glycerolipid metabolic process"/>
    <property type="evidence" value="ECO:0007669"/>
    <property type="project" value="UniProtKB-UniPathway"/>
</dbReference>
<dbReference type="FunFam" id="3.40.50.10330:FF:000002">
    <property type="entry name" value="Diacylglycerol kinase"/>
    <property type="match status" value="1"/>
</dbReference>
<dbReference type="PROSITE" id="PS50088">
    <property type="entry name" value="ANK_REPEAT"/>
    <property type="match status" value="2"/>
</dbReference>
<feature type="compositionally biased region" description="Basic and acidic residues" evidence="25">
    <location>
        <begin position="787"/>
        <end position="796"/>
    </location>
</feature>
<evidence type="ECO:0000256" key="13">
    <source>
        <dbReference type="ARBA" id="ARBA00022840"/>
    </source>
</evidence>
<dbReference type="PANTHER" id="PTHR11255">
    <property type="entry name" value="DIACYLGLYCEROL KINASE"/>
    <property type="match status" value="1"/>
</dbReference>
<evidence type="ECO:0000256" key="16">
    <source>
        <dbReference type="ARBA" id="ARBA00023136"/>
    </source>
</evidence>
<keyword evidence="28" id="KW-1185">Reference proteome</keyword>
<comment type="catalytic activity">
    <reaction evidence="20">
        <text>1-octadecanoyl-2-(5Z,8Z,11Z,14Z-eicosatetraenoyl)-sn-glycerol + ATP = 1-octadecanoyl-2-(5Z,8Z,11Z,14Z-eicosatetraenoyl)-sn-glycero-3-phosphate + ADP + H(+)</text>
        <dbReference type="Rhea" id="RHEA:40323"/>
        <dbReference type="ChEBI" id="CHEBI:15378"/>
        <dbReference type="ChEBI" id="CHEBI:30616"/>
        <dbReference type="ChEBI" id="CHEBI:75728"/>
        <dbReference type="ChEBI" id="CHEBI:77091"/>
        <dbReference type="ChEBI" id="CHEBI:456216"/>
    </reaction>
    <physiologicalReaction direction="left-to-right" evidence="20">
        <dbReference type="Rhea" id="RHEA:40324"/>
    </physiologicalReaction>
</comment>
<dbReference type="InterPro" id="IPR056383">
    <property type="entry name" value="DGKI-like_dom"/>
</dbReference>
<evidence type="ECO:0000256" key="22">
    <source>
        <dbReference type="ARBA" id="ARBA00060536"/>
    </source>
</evidence>
<dbReference type="Pfam" id="PF00781">
    <property type="entry name" value="DAGK_cat"/>
    <property type="match status" value="1"/>
</dbReference>
<dbReference type="GO" id="GO:0042995">
    <property type="term" value="C:cell projection"/>
    <property type="evidence" value="ECO:0007669"/>
    <property type="project" value="UniProtKB-SubCell"/>
</dbReference>
<dbReference type="InterPro" id="IPR017438">
    <property type="entry name" value="ATP-NAD_kinase_N"/>
</dbReference>
<evidence type="ECO:0000256" key="24">
    <source>
        <dbReference type="RuleBase" id="RU361128"/>
    </source>
</evidence>
<dbReference type="GO" id="GO:0005634">
    <property type="term" value="C:nucleus"/>
    <property type="evidence" value="ECO:0007669"/>
    <property type="project" value="UniProtKB-SubCell"/>
</dbReference>
<comment type="pathway">
    <text evidence="5">Lipid metabolism; glycerolipid metabolism.</text>
</comment>
<evidence type="ECO:0000256" key="2">
    <source>
        <dbReference type="ARBA" id="ARBA00004236"/>
    </source>
</evidence>
<feature type="repeat" description="ANK" evidence="23">
    <location>
        <begin position="695"/>
        <end position="722"/>
    </location>
</feature>
<evidence type="ECO:0000256" key="11">
    <source>
        <dbReference type="ARBA" id="ARBA00022741"/>
    </source>
</evidence>
<dbReference type="InterPro" id="IPR002219">
    <property type="entry name" value="PKC_DAG/PE"/>
</dbReference>
<keyword evidence="11 24" id="KW-0547">Nucleotide-binding</keyword>
<keyword evidence="17" id="KW-0539">Nucleus</keyword>
<dbReference type="Pfam" id="PF23578">
    <property type="entry name" value="DGKI"/>
    <property type="match status" value="1"/>
</dbReference>
<dbReference type="Gene3D" id="1.25.40.20">
    <property type="entry name" value="Ankyrin repeat-containing domain"/>
    <property type="match status" value="1"/>
</dbReference>
<dbReference type="GeneTree" id="ENSGT00940000158094"/>
<proteinExistence type="inferred from homology"/>
<keyword evidence="10" id="KW-0677">Repeat</keyword>
<evidence type="ECO:0000256" key="23">
    <source>
        <dbReference type="PROSITE-ProRule" id="PRU00023"/>
    </source>
</evidence>
<dbReference type="GO" id="GO:0005886">
    <property type="term" value="C:plasma membrane"/>
    <property type="evidence" value="ECO:0007669"/>
    <property type="project" value="UniProtKB-SubCell"/>
</dbReference>
<feature type="region of interest" description="Disordered" evidence="25">
    <location>
        <begin position="125"/>
        <end position="147"/>
    </location>
</feature>
<comment type="catalytic activity">
    <reaction evidence="21">
        <text>a 1,2-diacyl-sn-glycerol + ATP = a 1,2-diacyl-sn-glycero-3-phosphate + ADP + H(+)</text>
        <dbReference type="Rhea" id="RHEA:10272"/>
        <dbReference type="ChEBI" id="CHEBI:15378"/>
        <dbReference type="ChEBI" id="CHEBI:17815"/>
        <dbReference type="ChEBI" id="CHEBI:30616"/>
        <dbReference type="ChEBI" id="CHEBI:58608"/>
        <dbReference type="ChEBI" id="CHEBI:456216"/>
        <dbReference type="EC" id="2.7.1.107"/>
    </reaction>
    <physiologicalReaction direction="left-to-right" evidence="21">
        <dbReference type="Rhea" id="RHEA:10273"/>
    </physiologicalReaction>
</comment>
<keyword evidence="7" id="KW-1003">Cell membrane</keyword>
<evidence type="ECO:0000256" key="6">
    <source>
        <dbReference type="ARBA" id="ARBA00009280"/>
    </source>
</evidence>
<reference evidence="27" key="2">
    <citation type="submission" date="2025-09" db="UniProtKB">
        <authorList>
            <consortium name="Ensembl"/>
        </authorList>
    </citation>
    <scope>IDENTIFICATION</scope>
</reference>
<comment type="pathway">
    <text evidence="22">Glycerolipid metabolism.</text>
</comment>
<keyword evidence="14 23" id="KW-0040">ANK repeat</keyword>
<comment type="catalytic activity">
    <reaction evidence="19">
        <text>1,2-di-(9Z-octadecenoyl)-sn-glycerol + ATP = 1,2-di-(9Z-octadecenoyl)-sn-glycero-3-phosphate + ADP + H(+)</text>
        <dbReference type="Rhea" id="RHEA:40327"/>
        <dbReference type="ChEBI" id="CHEBI:15378"/>
        <dbReference type="ChEBI" id="CHEBI:30616"/>
        <dbReference type="ChEBI" id="CHEBI:52333"/>
        <dbReference type="ChEBI" id="CHEBI:74546"/>
        <dbReference type="ChEBI" id="CHEBI:456216"/>
    </reaction>
    <physiologicalReaction direction="left-to-right" evidence="19">
        <dbReference type="Rhea" id="RHEA:40328"/>
    </physiologicalReaction>
</comment>
<evidence type="ECO:0000313" key="28">
    <source>
        <dbReference type="Proteomes" id="UP000694383"/>
    </source>
</evidence>
<evidence type="ECO:0000259" key="26">
    <source>
        <dbReference type="PROSITE" id="PS50146"/>
    </source>
</evidence>
<dbReference type="Proteomes" id="UP000694383">
    <property type="component" value="Unplaced"/>
</dbReference>
<dbReference type="InterPro" id="IPR002110">
    <property type="entry name" value="Ankyrin_rpt"/>
</dbReference>
<evidence type="ECO:0000256" key="5">
    <source>
        <dbReference type="ARBA" id="ARBA00005175"/>
    </source>
</evidence>
<dbReference type="InterPro" id="IPR037607">
    <property type="entry name" value="DGK"/>
</dbReference>
<evidence type="ECO:0000256" key="17">
    <source>
        <dbReference type="ARBA" id="ARBA00023242"/>
    </source>
</evidence>
<dbReference type="SMART" id="SM00109">
    <property type="entry name" value="C1"/>
    <property type="match status" value="1"/>
</dbReference>
<dbReference type="CDD" id="cd20896">
    <property type="entry name" value="C1_DGKiota_rpt2"/>
    <property type="match status" value="1"/>
</dbReference>
<dbReference type="SMART" id="SM00045">
    <property type="entry name" value="DAGKa"/>
    <property type="match status" value="1"/>
</dbReference>
<evidence type="ECO:0000256" key="10">
    <source>
        <dbReference type="ARBA" id="ARBA00022737"/>
    </source>
</evidence>
<evidence type="ECO:0000256" key="3">
    <source>
        <dbReference type="ARBA" id="ARBA00004316"/>
    </source>
</evidence>
<evidence type="ECO:0000256" key="19">
    <source>
        <dbReference type="ARBA" id="ARBA00023371"/>
    </source>
</evidence>
<dbReference type="Gene3D" id="2.60.200.40">
    <property type="match status" value="1"/>
</dbReference>
<evidence type="ECO:0000256" key="9">
    <source>
        <dbReference type="ARBA" id="ARBA00022679"/>
    </source>
</evidence>
<dbReference type="GO" id="GO:0007200">
    <property type="term" value="P:phospholipase C-activating G protein-coupled receptor signaling pathway"/>
    <property type="evidence" value="ECO:0007669"/>
    <property type="project" value="InterPro"/>
</dbReference>
<name>A0A8C7YW18_9TELE</name>
<dbReference type="GO" id="GO:0005524">
    <property type="term" value="F:ATP binding"/>
    <property type="evidence" value="ECO:0007669"/>
    <property type="project" value="UniProtKB-KW"/>
</dbReference>
<feature type="repeat" description="ANK" evidence="23">
    <location>
        <begin position="731"/>
        <end position="763"/>
    </location>
</feature>
<accession>A0A8C7YW18</accession>
<evidence type="ECO:0000256" key="15">
    <source>
        <dbReference type="ARBA" id="ARBA00023098"/>
    </source>
</evidence>
<dbReference type="Ensembl" id="ENSOSIT00000034758.1">
    <property type="protein sequence ID" value="ENSOSIP00000032976.1"/>
    <property type="gene ID" value="ENSOSIG00000016314.1"/>
</dbReference>
<dbReference type="AlphaFoldDB" id="A0A8C7YW18"/>
<dbReference type="FunFam" id="2.60.200.40:FF:000002">
    <property type="entry name" value="Diacylglycerol kinase"/>
    <property type="match status" value="1"/>
</dbReference>